<keyword evidence="3" id="KW-1185">Reference proteome</keyword>
<evidence type="ECO:0000313" key="3">
    <source>
        <dbReference type="Proteomes" id="UP000031967"/>
    </source>
</evidence>
<feature type="region of interest" description="Disordered" evidence="1">
    <location>
        <begin position="1"/>
        <end position="34"/>
    </location>
</feature>
<sequence>MNEKEQLEQQMTETLTEGKMEAQEPDEAARERLRPRYEIRIQASTDPIVAETRKFRTMAKEIDGRYDRYVRQAEQQDCP</sequence>
<dbReference type="EMBL" id="JXAK01000023">
    <property type="protein sequence ID" value="KIL40290.1"/>
    <property type="molecule type" value="Genomic_DNA"/>
</dbReference>
<reference evidence="2 3" key="1">
    <citation type="submission" date="2014-12" db="EMBL/GenBank/DDBJ databases">
        <title>Draft genome sequence of Paenibacillus kamchatkensis strain B-2647.</title>
        <authorList>
            <person name="Karlyshev A.V."/>
            <person name="Kudryashova E.B."/>
        </authorList>
    </citation>
    <scope>NUCLEOTIDE SEQUENCE [LARGE SCALE GENOMIC DNA]</scope>
    <source>
        <strain evidence="2 3">VKM B-2647</strain>
    </source>
</reference>
<accession>A0ABR5AGV4</accession>
<comment type="caution">
    <text evidence="2">The sequence shown here is derived from an EMBL/GenBank/DDBJ whole genome shotgun (WGS) entry which is preliminary data.</text>
</comment>
<protein>
    <submittedName>
        <fullName evidence="2">Uncharacterized protein</fullName>
    </submittedName>
</protein>
<dbReference type="RefSeq" id="WP_041048239.1">
    <property type="nucleotide sequence ID" value="NZ_JXAK01000023.1"/>
</dbReference>
<evidence type="ECO:0000256" key="1">
    <source>
        <dbReference type="SAM" id="MobiDB-lite"/>
    </source>
</evidence>
<dbReference type="Proteomes" id="UP000031967">
    <property type="component" value="Unassembled WGS sequence"/>
</dbReference>
<proteinExistence type="predicted"/>
<organism evidence="2 3">
    <name type="scientific">Gordoniibacillus kamchatkensis</name>
    <dbReference type="NCBI Taxonomy" id="1590651"/>
    <lineage>
        <taxon>Bacteria</taxon>
        <taxon>Bacillati</taxon>
        <taxon>Bacillota</taxon>
        <taxon>Bacilli</taxon>
        <taxon>Bacillales</taxon>
        <taxon>Paenibacillaceae</taxon>
        <taxon>Gordoniibacillus</taxon>
    </lineage>
</organism>
<feature type="compositionally biased region" description="Basic and acidic residues" evidence="1">
    <location>
        <begin position="16"/>
        <end position="34"/>
    </location>
</feature>
<name>A0ABR5AGV4_9BACL</name>
<gene>
    <name evidence="2" type="ORF">SD70_14435</name>
</gene>
<evidence type="ECO:0000313" key="2">
    <source>
        <dbReference type="EMBL" id="KIL40290.1"/>
    </source>
</evidence>